<evidence type="ECO:0000256" key="3">
    <source>
        <dbReference type="ARBA" id="ARBA00022827"/>
    </source>
</evidence>
<keyword evidence="2" id="KW-0285">Flavoprotein</keyword>
<keyword evidence="3" id="KW-0274">FAD</keyword>
<dbReference type="SUPFAM" id="SSF51905">
    <property type="entry name" value="FAD/NAD(P)-binding domain"/>
    <property type="match status" value="1"/>
</dbReference>
<evidence type="ECO:0000259" key="5">
    <source>
        <dbReference type="Pfam" id="PF22780"/>
    </source>
</evidence>
<dbReference type="InterPro" id="IPR057661">
    <property type="entry name" value="RsdA/BaiN/AoA(So)_Rossmann"/>
</dbReference>
<feature type="domain" description="RsdA/BaiN/AoA(So)-like insert" evidence="5">
    <location>
        <begin position="220"/>
        <end position="304"/>
    </location>
</feature>
<dbReference type="Gene3D" id="2.40.30.10">
    <property type="entry name" value="Translation factors"/>
    <property type="match status" value="2"/>
</dbReference>
<dbReference type="InterPro" id="IPR004792">
    <property type="entry name" value="BaiN-like"/>
</dbReference>
<dbReference type="PANTHER" id="PTHR42887">
    <property type="entry name" value="OS12G0638800 PROTEIN"/>
    <property type="match status" value="1"/>
</dbReference>
<protein>
    <submittedName>
        <fullName evidence="6">Aminoacetone oxidase family FAD-binding enzyme</fullName>
    </submittedName>
</protein>
<dbReference type="RefSeq" id="WP_178978223.1">
    <property type="nucleotide sequence ID" value="NZ_JABXYR010000001.1"/>
</dbReference>
<comment type="cofactor">
    <cofactor evidence="1">
        <name>FAD</name>
        <dbReference type="ChEBI" id="CHEBI:57692"/>
    </cofactor>
</comment>
<dbReference type="InterPro" id="IPR036188">
    <property type="entry name" value="FAD/NAD-bd_sf"/>
</dbReference>
<dbReference type="NCBIfam" id="TIGR00275">
    <property type="entry name" value="aminoacetone oxidase family FAD-binding enzyme"/>
    <property type="match status" value="1"/>
</dbReference>
<evidence type="ECO:0000256" key="2">
    <source>
        <dbReference type="ARBA" id="ARBA00022630"/>
    </source>
</evidence>
<keyword evidence="7" id="KW-1185">Reference proteome</keyword>
<dbReference type="Proteomes" id="UP000526307">
    <property type="component" value="Unassembled WGS sequence"/>
</dbReference>
<evidence type="ECO:0000313" key="6">
    <source>
        <dbReference type="EMBL" id="NWO22946.1"/>
    </source>
</evidence>
<dbReference type="PRINTS" id="PR00420">
    <property type="entry name" value="RNGMNOXGNASE"/>
</dbReference>
<evidence type="ECO:0000256" key="1">
    <source>
        <dbReference type="ARBA" id="ARBA00001974"/>
    </source>
</evidence>
<evidence type="ECO:0000313" key="7">
    <source>
        <dbReference type="Proteomes" id="UP000526307"/>
    </source>
</evidence>
<organism evidence="6 7">
    <name type="scientific">Mogibacterium timidum</name>
    <dbReference type="NCBI Taxonomy" id="35519"/>
    <lineage>
        <taxon>Bacteria</taxon>
        <taxon>Bacillati</taxon>
        <taxon>Bacillota</taxon>
        <taxon>Clostridia</taxon>
        <taxon>Peptostreptococcales</taxon>
        <taxon>Anaerovoracaceae</taxon>
        <taxon>Mogibacterium</taxon>
    </lineage>
</organism>
<proteinExistence type="predicted"/>
<dbReference type="Gene3D" id="3.50.50.60">
    <property type="entry name" value="FAD/NAD(P)-binding domain"/>
    <property type="match status" value="2"/>
</dbReference>
<comment type="caution">
    <text evidence="6">The sequence shown here is derived from an EMBL/GenBank/DDBJ whole genome shotgun (WGS) entry which is preliminary data.</text>
</comment>
<dbReference type="EMBL" id="JABXYR010000001">
    <property type="protein sequence ID" value="NWO22946.1"/>
    <property type="molecule type" value="Genomic_DNA"/>
</dbReference>
<evidence type="ECO:0000259" key="4">
    <source>
        <dbReference type="Pfam" id="PF03486"/>
    </source>
</evidence>
<gene>
    <name evidence="6" type="ORF">HW270_02475</name>
</gene>
<name>A0A7Y8VQT9_9FIRM</name>
<reference evidence="6 7" key="1">
    <citation type="submission" date="2020-06" db="EMBL/GenBank/DDBJ databases">
        <title>Mogibacterium timidum strain W9173 genomic sequence.</title>
        <authorList>
            <person name="Wade W.G."/>
            <person name="Johnston C.D."/>
            <person name="Chen T."/>
            <person name="Dewhirst F.E."/>
        </authorList>
    </citation>
    <scope>NUCLEOTIDE SEQUENCE [LARGE SCALE GENOMIC DNA]</scope>
    <source>
        <strain evidence="6 7">W9173</strain>
    </source>
</reference>
<dbReference type="AlphaFoldDB" id="A0A7Y8VQT9"/>
<dbReference type="Gene3D" id="1.10.8.260">
    <property type="entry name" value="HI0933 insert domain-like"/>
    <property type="match status" value="1"/>
</dbReference>
<dbReference type="InterPro" id="IPR055178">
    <property type="entry name" value="RsdA/BaiN/AoA(So)-like_dom"/>
</dbReference>
<dbReference type="SUPFAM" id="SSF160996">
    <property type="entry name" value="HI0933 insert domain-like"/>
    <property type="match status" value="1"/>
</dbReference>
<sequence length="475" mass="50655">MKQNTNINNSTGTAAEITLHDDTLVNTAYSDTIIIGAGAAGLMCAANLHGSGIILEATSRIGTKLLMSGNGHCNITHAGSIKDFLSCYGSAGRSIRKILYKYSNDDLIGYLESHGIKTITSEENRVFPESMCAQDIRDLLLSEAESHGFKVITNRKVVDVKHDSEYITVLATAPDGQAFSYAAKHLVVAAGGRSYPRSGSDGSMYDVLSASLGIEHTTLQPSLAPLSVADYPYGELAGISIDNISVSIYPKVGRRLAQLSGSVLLTHENFSGPVILNASKYAEAGSYLVLNYLGISREEAADRLNPDTFAGTCGDSKADILNRVNYTDCDSSAESLNQKIGVSCDRRAGSFNQKTGKRIPAGGGDLATGISSEFALPRRFAKLVAKRAAGSHKKAAVLLTEDRFEIESRGDFDKAMVTAGGLRLEQFDCKSMQLKSDPEIYCIGEILDVDGITGGYNLQFAWSSARAAAASISEK</sequence>
<dbReference type="InterPro" id="IPR023166">
    <property type="entry name" value="BaiN-like_dom_sf"/>
</dbReference>
<accession>A0A7Y8VQT9</accession>
<dbReference type="Pfam" id="PF03486">
    <property type="entry name" value="HI0933_like"/>
    <property type="match status" value="1"/>
</dbReference>
<dbReference type="PANTHER" id="PTHR42887:SF2">
    <property type="entry name" value="OS12G0638800 PROTEIN"/>
    <property type="match status" value="1"/>
</dbReference>
<dbReference type="Pfam" id="PF22780">
    <property type="entry name" value="HI0933_like_1st"/>
    <property type="match status" value="1"/>
</dbReference>
<feature type="domain" description="RsdA/BaiN/AoA(So)-like Rossmann fold-like" evidence="4">
    <location>
        <begin position="31"/>
        <end position="470"/>
    </location>
</feature>